<accession>A0A1M5BVL3</accession>
<dbReference type="Proteomes" id="UP000184327">
    <property type="component" value="Unassembled WGS sequence"/>
</dbReference>
<proteinExistence type="predicted"/>
<feature type="region of interest" description="Disordered" evidence="1">
    <location>
        <begin position="95"/>
        <end position="147"/>
    </location>
</feature>
<feature type="compositionally biased region" description="Polar residues" evidence="1">
    <location>
        <begin position="117"/>
        <end position="126"/>
    </location>
</feature>
<dbReference type="RefSeq" id="WP_011257508.1">
    <property type="nucleotide sequence ID" value="NZ_FQUZ01000023.1"/>
</dbReference>
<dbReference type="EMBL" id="FQUZ01000023">
    <property type="protein sequence ID" value="SHF46317.1"/>
    <property type="molecule type" value="Genomic_DNA"/>
</dbReference>
<dbReference type="InterPro" id="IPR036388">
    <property type="entry name" value="WH-like_DNA-bd_sf"/>
</dbReference>
<dbReference type="AlphaFoldDB" id="A0A1M5BVL3"/>
<keyword evidence="3" id="KW-1185">Reference proteome</keyword>
<gene>
    <name evidence="2" type="ORF">SAMN02745117_02005</name>
</gene>
<dbReference type="OrthoDB" id="8898949at2"/>
<sequence>MSIKAMNWAWEQRLPPNSKLILMALADSADEIGKCWPRVRLIAEKCCASERTVQRVLKELEERGFLHIERRFRGDGGQSSNAYYLCLESPPVNLSSPSLTPSDKLSPGGDAAVTPPVTRQTSQGDRTVSPHEPPTRTINKSSLQLPAKVIHTPPPSPVPGEAEKGACGALVWPSRLNERERSAIASMVSGLDANDAQMLLDELAGVMATQSIKTSPERWFRAVLDRFHQGRFAPSAGLAAKEKRLRIQSTPAETPVQTASPEVIRHHLERIQTMLGRKGATVE</sequence>
<evidence type="ECO:0000256" key="1">
    <source>
        <dbReference type="SAM" id="MobiDB-lite"/>
    </source>
</evidence>
<reference evidence="2 3" key="1">
    <citation type="submission" date="2016-11" db="EMBL/GenBank/DDBJ databases">
        <authorList>
            <person name="Jaros S."/>
            <person name="Januszkiewicz K."/>
            <person name="Wedrychowicz H."/>
        </authorList>
    </citation>
    <scope>NUCLEOTIDE SEQUENCE [LARGE SCALE GENOMIC DNA]</scope>
    <source>
        <strain evidence="2 3">DSM 16112</strain>
    </source>
</reference>
<dbReference type="STRING" id="1122156.SAMN02745117_02005"/>
<dbReference type="Pfam" id="PF13730">
    <property type="entry name" value="HTH_36"/>
    <property type="match status" value="1"/>
</dbReference>
<name>A0A1M5BVL3_9BURK</name>
<organism evidence="2 3">
    <name type="scientific">Lampropedia hyalina DSM 16112</name>
    <dbReference type="NCBI Taxonomy" id="1122156"/>
    <lineage>
        <taxon>Bacteria</taxon>
        <taxon>Pseudomonadati</taxon>
        <taxon>Pseudomonadota</taxon>
        <taxon>Betaproteobacteria</taxon>
        <taxon>Burkholderiales</taxon>
        <taxon>Comamonadaceae</taxon>
        <taxon>Lampropedia</taxon>
    </lineage>
</organism>
<dbReference type="Gene3D" id="1.10.10.10">
    <property type="entry name" value="Winged helix-like DNA-binding domain superfamily/Winged helix DNA-binding domain"/>
    <property type="match status" value="1"/>
</dbReference>
<protein>
    <submittedName>
        <fullName evidence="2">Helix-turn-helix domain-containing protein</fullName>
    </submittedName>
</protein>
<evidence type="ECO:0000313" key="2">
    <source>
        <dbReference type="EMBL" id="SHF46317.1"/>
    </source>
</evidence>
<evidence type="ECO:0000313" key="3">
    <source>
        <dbReference type="Proteomes" id="UP000184327"/>
    </source>
</evidence>